<accession>A0A9X0R5A9</accession>
<reference evidence="1" key="1">
    <citation type="submission" date="2020-08" db="EMBL/GenBank/DDBJ databases">
        <authorList>
            <person name="Hu Y."/>
            <person name="Nguyen S.V."/>
            <person name="Li F."/>
            <person name="Fanning S."/>
        </authorList>
    </citation>
    <scope>NUCLEOTIDE SEQUENCE</scope>
    <source>
        <strain evidence="1">SYSU D8009</strain>
    </source>
</reference>
<name>A0A9X0R5A9_9PROT</name>
<evidence type="ECO:0000313" key="2">
    <source>
        <dbReference type="Proteomes" id="UP000600101"/>
    </source>
</evidence>
<gene>
    <name evidence="1" type="ORF">H7965_26510</name>
</gene>
<evidence type="ECO:0000313" key="1">
    <source>
        <dbReference type="EMBL" id="MBC4018813.1"/>
    </source>
</evidence>
<dbReference type="AlphaFoldDB" id="A0A9X0R5A9"/>
<dbReference type="Proteomes" id="UP000600101">
    <property type="component" value="Unassembled WGS sequence"/>
</dbReference>
<protein>
    <submittedName>
        <fullName evidence="1">Uncharacterized protein</fullName>
    </submittedName>
</protein>
<dbReference type="RefSeq" id="WP_186773553.1">
    <property type="nucleotide sequence ID" value="NZ_JACOMF010000082.1"/>
</dbReference>
<sequence>MSTGWIEAFAVLSTVHATEFEAAFDEAADPCCATVVPFPFLRVRLHDIFNEMLLLMALRGWGQDYRTRPGLYSFPAEWEEEVREIVQFNGLRAVFVPSVCYHLELRSAGLIDDLNAALLKRAPTFGTTYPRITVG</sequence>
<keyword evidence="2" id="KW-1185">Reference proteome</keyword>
<proteinExistence type="predicted"/>
<comment type="caution">
    <text evidence="1">The sequence shown here is derived from an EMBL/GenBank/DDBJ whole genome shotgun (WGS) entry which is preliminary data.</text>
</comment>
<dbReference type="EMBL" id="JACOMF010000082">
    <property type="protein sequence ID" value="MBC4018813.1"/>
    <property type="molecule type" value="Genomic_DNA"/>
</dbReference>
<organism evidence="1 2">
    <name type="scientific">Siccirubricoccus deserti</name>
    <dbReference type="NCBI Taxonomy" id="2013562"/>
    <lineage>
        <taxon>Bacteria</taxon>
        <taxon>Pseudomonadati</taxon>
        <taxon>Pseudomonadota</taxon>
        <taxon>Alphaproteobacteria</taxon>
        <taxon>Acetobacterales</taxon>
        <taxon>Roseomonadaceae</taxon>
        <taxon>Siccirubricoccus</taxon>
    </lineage>
</organism>